<proteinExistence type="predicted"/>
<comment type="caution">
    <text evidence="1">The sequence shown here is derived from an EMBL/GenBank/DDBJ whole genome shotgun (WGS) entry which is preliminary data.</text>
</comment>
<dbReference type="EMBL" id="LBTI01000052">
    <property type="protein sequence ID" value="KKQ36423.1"/>
    <property type="molecule type" value="Genomic_DNA"/>
</dbReference>
<sequence>SGIDISKRPYRVIDDELSGLRVEHYDVLDLLGENVGQIYLVRAEDKDYRKLLLSETYK</sequence>
<reference evidence="1 2" key="1">
    <citation type="journal article" date="2015" name="Nature">
        <title>rRNA introns, odd ribosomes, and small enigmatic genomes across a large radiation of phyla.</title>
        <authorList>
            <person name="Brown C.T."/>
            <person name="Hug L.A."/>
            <person name="Thomas B.C."/>
            <person name="Sharon I."/>
            <person name="Castelle C.J."/>
            <person name="Singh A."/>
            <person name="Wilkins M.J."/>
            <person name="Williams K.H."/>
            <person name="Banfield J.F."/>
        </authorList>
    </citation>
    <scope>NUCLEOTIDE SEQUENCE [LARGE SCALE GENOMIC DNA]</scope>
</reference>
<name>A0A0G0GZK8_9BACT</name>
<dbReference type="Proteomes" id="UP000034591">
    <property type="component" value="Unassembled WGS sequence"/>
</dbReference>
<dbReference type="AlphaFoldDB" id="A0A0G0GZK8"/>
<evidence type="ECO:0000313" key="1">
    <source>
        <dbReference type="EMBL" id="KKQ36423.1"/>
    </source>
</evidence>
<evidence type="ECO:0000313" key="2">
    <source>
        <dbReference type="Proteomes" id="UP000034591"/>
    </source>
</evidence>
<feature type="non-terminal residue" evidence="1">
    <location>
        <position position="1"/>
    </location>
</feature>
<gene>
    <name evidence="1" type="ORF">US53_C0052G0001</name>
</gene>
<protein>
    <submittedName>
        <fullName evidence="1">Uncharacterized protein</fullName>
    </submittedName>
</protein>
<organism evidence="1 2">
    <name type="scientific">Candidatus Woesebacteria bacterium GW2011_GWA1_37_7</name>
    <dbReference type="NCBI Taxonomy" id="1618545"/>
    <lineage>
        <taxon>Bacteria</taxon>
        <taxon>Candidatus Woeseibacteriota</taxon>
    </lineage>
</organism>
<accession>A0A0G0GZK8</accession>